<evidence type="ECO:0000256" key="2">
    <source>
        <dbReference type="ARBA" id="ARBA00022448"/>
    </source>
</evidence>
<keyword evidence="5 8" id="KW-0472">Membrane</keyword>
<evidence type="ECO:0000256" key="1">
    <source>
        <dbReference type="ARBA" id="ARBA00004141"/>
    </source>
</evidence>
<evidence type="ECO:0000313" key="11">
    <source>
        <dbReference type="Proteomes" id="UP000284841"/>
    </source>
</evidence>
<evidence type="ECO:0000256" key="6">
    <source>
        <dbReference type="ARBA" id="ARBA00035642"/>
    </source>
</evidence>
<comment type="caution">
    <text evidence="10">The sequence shown here is derived from an EMBL/GenBank/DDBJ whole genome shotgun (WGS) entry which is preliminary data.</text>
</comment>
<dbReference type="Pfam" id="PF00528">
    <property type="entry name" value="BPD_transp_1"/>
    <property type="match status" value="1"/>
</dbReference>
<dbReference type="CDD" id="cd06261">
    <property type="entry name" value="TM_PBP2"/>
    <property type="match status" value="1"/>
</dbReference>
<comment type="similarity">
    <text evidence="8">Belongs to the binding-protein-dependent transport system permease family.</text>
</comment>
<dbReference type="SUPFAM" id="SSF53850">
    <property type="entry name" value="Periplasmic binding protein-like II"/>
    <property type="match status" value="1"/>
</dbReference>
<dbReference type="GO" id="GO:0043190">
    <property type="term" value="C:ATP-binding cassette (ABC) transporter complex"/>
    <property type="evidence" value="ECO:0007669"/>
    <property type="project" value="InterPro"/>
</dbReference>
<feature type="transmembrane region" description="Helical" evidence="8">
    <location>
        <begin position="27"/>
        <end position="47"/>
    </location>
</feature>
<keyword evidence="4 8" id="KW-1133">Transmembrane helix</keyword>
<comment type="similarity">
    <text evidence="7">In the N-terminal section; belongs to the binding-protein-dependent transport system permease family.</text>
</comment>
<dbReference type="AlphaFoldDB" id="A0A415E778"/>
<accession>A0A415E778</accession>
<reference evidence="10 11" key="1">
    <citation type="submission" date="2018-08" db="EMBL/GenBank/DDBJ databases">
        <title>A genome reference for cultivated species of the human gut microbiota.</title>
        <authorList>
            <person name="Zou Y."/>
            <person name="Xue W."/>
            <person name="Luo G."/>
        </authorList>
    </citation>
    <scope>NUCLEOTIDE SEQUENCE [LARGE SCALE GENOMIC DNA]</scope>
    <source>
        <strain evidence="10 11">AM07-24</strain>
    </source>
</reference>
<dbReference type="Proteomes" id="UP000284841">
    <property type="component" value="Unassembled WGS sequence"/>
</dbReference>
<proteinExistence type="inferred from homology"/>
<dbReference type="Gene3D" id="1.10.3720.10">
    <property type="entry name" value="MetI-like"/>
    <property type="match status" value="1"/>
</dbReference>
<dbReference type="STRING" id="1776384.GCA_900086585_02963"/>
<feature type="transmembrane region" description="Helical" evidence="8">
    <location>
        <begin position="140"/>
        <end position="168"/>
    </location>
</feature>
<evidence type="ECO:0000256" key="3">
    <source>
        <dbReference type="ARBA" id="ARBA00022692"/>
    </source>
</evidence>
<dbReference type="InterPro" id="IPR035906">
    <property type="entry name" value="MetI-like_sf"/>
</dbReference>
<protein>
    <submittedName>
        <fullName evidence="10">ABC transporter permease subunit</fullName>
    </submittedName>
</protein>
<keyword evidence="11" id="KW-1185">Reference proteome</keyword>
<dbReference type="GO" id="GO:0031460">
    <property type="term" value="P:glycine betaine transport"/>
    <property type="evidence" value="ECO:0007669"/>
    <property type="project" value="TreeGrafter"/>
</dbReference>
<dbReference type="EMBL" id="QRMS01000001">
    <property type="protein sequence ID" value="RHJ89626.1"/>
    <property type="molecule type" value="Genomic_DNA"/>
</dbReference>
<sequence length="525" mass="57549">MIALVKYIAEHISQIISLLFEHIEMTAISVGFAIVIGVPLGILISYVKKLDKPIIGAANVVQAIPSMALLGLAIPLLGIGTLPAVVMVIIYSLLPIIKNTYTGIASIDPEMVEAAKGIGLTKWQVLQKVKLPMALPVIMAGVRISAVTAVGLMTMAAFIGAGGLGYLVFSGIRTVNNLQILAGAIPACLLALVVDFLMGLVEKLVTPISLQKAFGKSKEELKRKRRRQKVVLAVAGALIVVLVGNTVIGNMKQEEKTITVGSKDFTEQLILCNMYADIIEHDTDINVVRQLNLGGSQVCFEAMKKGEIDMYVDYTGTVYVSLLQHEAKPDMEAVYNECKEELDKEYNILFLEQAGFNNTYTLAVSQETAKKYGLKSIKDFKKCDSQLKIGATLEFLNRPDDGLPGLEKKYGIQFKESVGLDGSPRFTALENGEVDVVNAFATDGLLKKYNLVTLTDDEGYFPPYYAVPMIREDTLKEYPELEVSINKLSNYLSDEIMQELNYQVDEEGKEPEDVAKDFLKSIGLI</sequence>
<feature type="transmembrane region" description="Helical" evidence="8">
    <location>
        <begin position="180"/>
        <end position="201"/>
    </location>
</feature>
<dbReference type="CDD" id="cd13609">
    <property type="entry name" value="PBP2_Opu_like_1"/>
    <property type="match status" value="1"/>
</dbReference>
<keyword evidence="3 8" id="KW-0812">Transmembrane</keyword>
<organism evidence="10 11">
    <name type="scientific">Emergencia timonensis</name>
    <dbReference type="NCBI Taxonomy" id="1776384"/>
    <lineage>
        <taxon>Bacteria</taxon>
        <taxon>Bacillati</taxon>
        <taxon>Bacillota</taxon>
        <taxon>Clostridia</taxon>
        <taxon>Peptostreptococcales</taxon>
        <taxon>Anaerovoracaceae</taxon>
        <taxon>Emergencia</taxon>
    </lineage>
</organism>
<feature type="transmembrane region" description="Helical" evidence="8">
    <location>
        <begin position="230"/>
        <end position="248"/>
    </location>
</feature>
<evidence type="ECO:0000313" key="10">
    <source>
        <dbReference type="EMBL" id="RHJ89626.1"/>
    </source>
</evidence>
<dbReference type="Pfam" id="PF04069">
    <property type="entry name" value="OpuAC"/>
    <property type="match status" value="1"/>
</dbReference>
<keyword evidence="2 8" id="KW-0813">Transport</keyword>
<evidence type="ECO:0000259" key="9">
    <source>
        <dbReference type="PROSITE" id="PS50928"/>
    </source>
</evidence>
<comment type="similarity">
    <text evidence="6">In the C-terminal section; belongs to the OsmX family.</text>
</comment>
<dbReference type="InterPro" id="IPR000515">
    <property type="entry name" value="MetI-like"/>
</dbReference>
<name>A0A415E778_9FIRM</name>
<dbReference type="PANTHER" id="PTHR30177:SF4">
    <property type="entry name" value="OSMOPROTECTANT IMPORT PERMEASE PROTEIN OSMW"/>
    <property type="match status" value="1"/>
</dbReference>
<dbReference type="GO" id="GO:0022857">
    <property type="term" value="F:transmembrane transporter activity"/>
    <property type="evidence" value="ECO:0007669"/>
    <property type="project" value="InterPro"/>
</dbReference>
<dbReference type="Gene3D" id="3.40.190.120">
    <property type="entry name" value="Osmoprotection protein (prox), domain 2"/>
    <property type="match status" value="1"/>
</dbReference>
<dbReference type="PROSITE" id="PS50928">
    <property type="entry name" value="ABC_TM1"/>
    <property type="match status" value="1"/>
</dbReference>
<evidence type="ECO:0000256" key="5">
    <source>
        <dbReference type="ARBA" id="ARBA00023136"/>
    </source>
</evidence>
<gene>
    <name evidence="10" type="ORF">DW099_03370</name>
</gene>
<feature type="domain" description="ABC transmembrane type-1" evidence="9">
    <location>
        <begin position="19"/>
        <end position="198"/>
    </location>
</feature>
<evidence type="ECO:0000256" key="7">
    <source>
        <dbReference type="ARBA" id="ARBA00035652"/>
    </source>
</evidence>
<dbReference type="Gene3D" id="3.40.190.10">
    <property type="entry name" value="Periplasmic binding protein-like II"/>
    <property type="match status" value="1"/>
</dbReference>
<dbReference type="InterPro" id="IPR051204">
    <property type="entry name" value="ABC_transp_perm/SBD"/>
</dbReference>
<dbReference type="FunFam" id="1.10.3720.10:FF:000001">
    <property type="entry name" value="Glycine betaine ABC transporter, permease"/>
    <property type="match status" value="1"/>
</dbReference>
<feature type="transmembrane region" description="Helical" evidence="8">
    <location>
        <begin position="67"/>
        <end position="94"/>
    </location>
</feature>
<evidence type="ECO:0000256" key="4">
    <source>
        <dbReference type="ARBA" id="ARBA00022989"/>
    </source>
</evidence>
<dbReference type="OrthoDB" id="9801163at2"/>
<dbReference type="InterPro" id="IPR007210">
    <property type="entry name" value="ABC_Gly_betaine_transp_sub-bd"/>
</dbReference>
<dbReference type="RefSeq" id="WP_118333716.1">
    <property type="nucleotide sequence ID" value="NZ_AP025567.1"/>
</dbReference>
<comment type="subcellular location">
    <subcellularLocation>
        <location evidence="8">Cell membrane</location>
        <topology evidence="8">Multi-pass membrane protein</topology>
    </subcellularLocation>
    <subcellularLocation>
        <location evidence="1">Membrane</location>
        <topology evidence="1">Multi-pass membrane protein</topology>
    </subcellularLocation>
</comment>
<evidence type="ECO:0000256" key="8">
    <source>
        <dbReference type="RuleBase" id="RU363032"/>
    </source>
</evidence>
<dbReference type="PANTHER" id="PTHR30177">
    <property type="entry name" value="GLYCINE BETAINE/L-PROLINE TRANSPORT SYSTEM PERMEASE PROTEIN PROW"/>
    <property type="match status" value="1"/>
</dbReference>
<dbReference type="SUPFAM" id="SSF161098">
    <property type="entry name" value="MetI-like"/>
    <property type="match status" value="1"/>
</dbReference>